<feature type="signal peptide" evidence="1">
    <location>
        <begin position="1"/>
        <end position="22"/>
    </location>
</feature>
<dbReference type="KEGG" id="ccal:108628878"/>
<sequence>MEKRINSFILVLTLVSRNLISCTDVSSQIAFENGKSIEDLNEINRQEIDSRFFKSFEEFSKPNGMKRRSQIYDSSRQPTVINNIQITMNDNETQSDVDKCKNGICNVSVSSERDDEGNIITDVHLKFITKLINSKTDDIPIVDGVRGVEKIVNLHHSRPIELHNIPQIQTRYEGGEPWYQGGRTFELIPPIKPVVDDKIEPPLSKT</sequence>
<dbReference type="AlphaFoldDB" id="A0AAJ7NB62"/>
<dbReference type="Proteomes" id="UP000694925">
    <property type="component" value="Unplaced"/>
</dbReference>
<evidence type="ECO:0000313" key="2">
    <source>
        <dbReference type="Proteomes" id="UP000694925"/>
    </source>
</evidence>
<keyword evidence="2" id="KW-1185">Reference proteome</keyword>
<organism evidence="2 3">
    <name type="scientific">Ceratina calcarata</name>
    <dbReference type="NCBI Taxonomy" id="156304"/>
    <lineage>
        <taxon>Eukaryota</taxon>
        <taxon>Metazoa</taxon>
        <taxon>Ecdysozoa</taxon>
        <taxon>Arthropoda</taxon>
        <taxon>Hexapoda</taxon>
        <taxon>Insecta</taxon>
        <taxon>Pterygota</taxon>
        <taxon>Neoptera</taxon>
        <taxon>Endopterygota</taxon>
        <taxon>Hymenoptera</taxon>
        <taxon>Apocrita</taxon>
        <taxon>Aculeata</taxon>
        <taxon>Apoidea</taxon>
        <taxon>Anthophila</taxon>
        <taxon>Apidae</taxon>
        <taxon>Ceratina</taxon>
        <taxon>Zadontomerus</taxon>
    </lineage>
</organism>
<gene>
    <name evidence="3" type="primary">LOC108628878</name>
</gene>
<keyword evidence="1" id="KW-0732">Signal</keyword>
<dbReference type="RefSeq" id="XP_017886577.2">
    <property type="nucleotide sequence ID" value="XM_018031088.2"/>
</dbReference>
<feature type="chain" id="PRO_5042544499" evidence="1">
    <location>
        <begin position="23"/>
        <end position="206"/>
    </location>
</feature>
<accession>A0AAJ7NB62</accession>
<name>A0AAJ7NB62_9HYME</name>
<evidence type="ECO:0000313" key="3">
    <source>
        <dbReference type="RefSeq" id="XP_017886577.2"/>
    </source>
</evidence>
<evidence type="ECO:0000256" key="1">
    <source>
        <dbReference type="SAM" id="SignalP"/>
    </source>
</evidence>
<proteinExistence type="predicted"/>
<dbReference type="GeneID" id="108628878"/>
<reference evidence="3" key="1">
    <citation type="submission" date="2025-08" db="UniProtKB">
        <authorList>
            <consortium name="RefSeq"/>
        </authorList>
    </citation>
    <scope>IDENTIFICATION</scope>
    <source>
        <tissue evidence="3">Whole body</tissue>
    </source>
</reference>
<protein>
    <submittedName>
        <fullName evidence="3">Uncharacterized protein LOC108628878</fullName>
    </submittedName>
</protein>